<dbReference type="PANTHER" id="PTHR30537:SF5">
    <property type="entry name" value="HTH-TYPE TRANSCRIPTIONAL ACTIVATOR TTDR-RELATED"/>
    <property type="match status" value="1"/>
</dbReference>
<accession>A0ABV0L0E5</accession>
<dbReference type="Proteomes" id="UP001471651">
    <property type="component" value="Unassembled WGS sequence"/>
</dbReference>
<dbReference type="CDD" id="cd08422">
    <property type="entry name" value="PBP2_CrgA_like"/>
    <property type="match status" value="1"/>
</dbReference>
<protein>
    <submittedName>
        <fullName evidence="6">LysR family transcriptional regulator</fullName>
    </submittedName>
</protein>
<evidence type="ECO:0000256" key="4">
    <source>
        <dbReference type="ARBA" id="ARBA00023163"/>
    </source>
</evidence>
<dbReference type="InterPro" id="IPR036390">
    <property type="entry name" value="WH_DNA-bd_sf"/>
</dbReference>
<dbReference type="PROSITE" id="PS50931">
    <property type="entry name" value="HTH_LYSR"/>
    <property type="match status" value="1"/>
</dbReference>
<dbReference type="Gene3D" id="3.40.190.290">
    <property type="match status" value="1"/>
</dbReference>
<evidence type="ECO:0000256" key="2">
    <source>
        <dbReference type="ARBA" id="ARBA00023015"/>
    </source>
</evidence>
<dbReference type="InterPro" id="IPR005119">
    <property type="entry name" value="LysR_subst-bd"/>
</dbReference>
<dbReference type="InterPro" id="IPR058163">
    <property type="entry name" value="LysR-type_TF_proteobact-type"/>
</dbReference>
<organism evidence="6 7">
    <name type="scientific">Marinomonas primoryensis</name>
    <dbReference type="NCBI Taxonomy" id="178399"/>
    <lineage>
        <taxon>Bacteria</taxon>
        <taxon>Pseudomonadati</taxon>
        <taxon>Pseudomonadota</taxon>
        <taxon>Gammaproteobacteria</taxon>
        <taxon>Oceanospirillales</taxon>
        <taxon>Oceanospirillaceae</taxon>
        <taxon>Marinomonas</taxon>
    </lineage>
</organism>
<comment type="similarity">
    <text evidence="1">Belongs to the LysR transcriptional regulatory family.</text>
</comment>
<evidence type="ECO:0000313" key="6">
    <source>
        <dbReference type="EMBL" id="MEP7729883.1"/>
    </source>
</evidence>
<dbReference type="SUPFAM" id="SSF53850">
    <property type="entry name" value="Periplasmic binding protein-like II"/>
    <property type="match status" value="1"/>
</dbReference>
<dbReference type="InterPro" id="IPR036388">
    <property type="entry name" value="WH-like_DNA-bd_sf"/>
</dbReference>
<dbReference type="EMBL" id="JBDYKN010000008">
    <property type="protein sequence ID" value="MEP7729883.1"/>
    <property type="molecule type" value="Genomic_DNA"/>
</dbReference>
<reference evidence="6 7" key="1">
    <citation type="submission" date="2024-05" db="EMBL/GenBank/DDBJ databases">
        <authorList>
            <person name="Busch G.E."/>
            <person name="Sharma I."/>
        </authorList>
    </citation>
    <scope>NUCLEOTIDE SEQUENCE [LARGE SCALE GENOMIC DNA]</scope>
    <source>
        <strain evidence="6 7">23GB23</strain>
    </source>
</reference>
<dbReference type="Pfam" id="PF00126">
    <property type="entry name" value="HTH_1"/>
    <property type="match status" value="1"/>
</dbReference>
<gene>
    <name evidence="6" type="ORF">ABKW32_10535</name>
</gene>
<comment type="caution">
    <text evidence="6">The sequence shown here is derived from an EMBL/GenBank/DDBJ whole genome shotgun (WGS) entry which is preliminary data.</text>
</comment>
<dbReference type="Pfam" id="PF03466">
    <property type="entry name" value="LysR_substrate"/>
    <property type="match status" value="1"/>
</dbReference>
<name>A0ABV0L0E5_9GAMM</name>
<dbReference type="SUPFAM" id="SSF46785">
    <property type="entry name" value="Winged helix' DNA-binding domain"/>
    <property type="match status" value="1"/>
</dbReference>
<keyword evidence="7" id="KW-1185">Reference proteome</keyword>
<evidence type="ECO:0000256" key="1">
    <source>
        <dbReference type="ARBA" id="ARBA00009437"/>
    </source>
</evidence>
<dbReference type="PANTHER" id="PTHR30537">
    <property type="entry name" value="HTH-TYPE TRANSCRIPTIONAL REGULATOR"/>
    <property type="match status" value="1"/>
</dbReference>
<keyword evidence="2" id="KW-0805">Transcription regulation</keyword>
<dbReference type="InterPro" id="IPR000847">
    <property type="entry name" value="LysR_HTH_N"/>
</dbReference>
<dbReference type="Gene3D" id="1.10.10.10">
    <property type="entry name" value="Winged helix-like DNA-binding domain superfamily/Winged helix DNA-binding domain"/>
    <property type="match status" value="1"/>
</dbReference>
<feature type="domain" description="HTH lysR-type" evidence="5">
    <location>
        <begin position="5"/>
        <end position="62"/>
    </location>
</feature>
<evidence type="ECO:0000256" key="3">
    <source>
        <dbReference type="ARBA" id="ARBA00023125"/>
    </source>
</evidence>
<evidence type="ECO:0000313" key="7">
    <source>
        <dbReference type="Proteomes" id="UP001471651"/>
    </source>
</evidence>
<keyword evidence="3" id="KW-0238">DNA-binding</keyword>
<evidence type="ECO:0000259" key="5">
    <source>
        <dbReference type="PROSITE" id="PS50931"/>
    </source>
</evidence>
<keyword evidence="4" id="KW-0804">Transcription</keyword>
<proteinExistence type="inferred from homology"/>
<sequence>MIEKIELPWLLSFQSVFERRSFKQAAEALGLPSSNVSRHVALLEETLNVRLLERTTRRMSPTEAGQTLYDQTLPLLAALDEGLEGICKQGQEVSGHLRVLMPDLPILAKQLASFCARYPDLTLSCDTGLVPTKGLLDGFDVVLQFGRGGLDDSDWVATELMRWPSVVVATPELVTRYEGHLSLENLVNLPCITSLSALSGSPWVFKNGKQTSTIHVTSQYRVNSAHIAKEAALSGLGFAILPQQICHADIQQGKLIALTFDKTPEDLVLYAYSGRLKHSARKVKALLDHLHFEKIHTR</sequence>
<dbReference type="RefSeq" id="WP_348577014.1">
    <property type="nucleotide sequence ID" value="NZ_JBDYKN010000008.1"/>
</dbReference>